<comment type="similarity">
    <text evidence="3 12">Belongs to the CcmD/CycX/HelD family.</text>
</comment>
<dbReference type="NCBIfam" id="TIGR03141">
    <property type="entry name" value="cytochro_ccmD"/>
    <property type="match status" value="1"/>
</dbReference>
<dbReference type="PANTHER" id="PTHR37531:SF1">
    <property type="entry name" value="HEME EXPORTER PROTEIN D"/>
    <property type="match status" value="1"/>
</dbReference>
<organism evidence="13 14">
    <name type="scientific">Halopseudomonas salina</name>
    <dbReference type="NCBI Taxonomy" id="1323744"/>
    <lineage>
        <taxon>Bacteria</taxon>
        <taxon>Pseudomonadati</taxon>
        <taxon>Pseudomonadota</taxon>
        <taxon>Gammaproteobacteria</taxon>
        <taxon>Pseudomonadales</taxon>
        <taxon>Pseudomonadaceae</taxon>
        <taxon>Halopseudomonas</taxon>
    </lineage>
</organism>
<keyword evidence="5 12" id="KW-0813">Transport</keyword>
<gene>
    <name evidence="13" type="ORF">GCM10007418_16490</name>
</gene>
<evidence type="ECO:0000256" key="1">
    <source>
        <dbReference type="ARBA" id="ARBA00002442"/>
    </source>
</evidence>
<comment type="subcellular location">
    <subcellularLocation>
        <location evidence="2 12">Cell inner membrane</location>
        <topology evidence="2 12">Single-pass membrane protein</topology>
    </subcellularLocation>
</comment>
<name>A0ABQ1PIL1_9GAMM</name>
<keyword evidence="7 12" id="KW-0997">Cell inner membrane</keyword>
<evidence type="ECO:0000256" key="6">
    <source>
        <dbReference type="ARBA" id="ARBA00022475"/>
    </source>
</evidence>
<evidence type="ECO:0000256" key="10">
    <source>
        <dbReference type="ARBA" id="ARBA00022989"/>
    </source>
</evidence>
<sequence length="55" mass="6391">MNTLPELLAMDGHGPYVWSAYAITFVVLALNLVQPWVARRRLINVEARRRRREVA</sequence>
<evidence type="ECO:0000256" key="5">
    <source>
        <dbReference type="ARBA" id="ARBA00022448"/>
    </source>
</evidence>
<evidence type="ECO:0000256" key="12">
    <source>
        <dbReference type="RuleBase" id="RU363101"/>
    </source>
</evidence>
<comment type="caution">
    <text evidence="13">The sequence shown here is derived from an EMBL/GenBank/DDBJ whole genome shotgun (WGS) entry which is preliminary data.</text>
</comment>
<dbReference type="Proteomes" id="UP000638188">
    <property type="component" value="Unassembled WGS sequence"/>
</dbReference>
<keyword evidence="10 12" id="KW-1133">Transmembrane helix</keyword>
<dbReference type="RefSeq" id="WP_150278611.1">
    <property type="nucleotide sequence ID" value="NZ_BMFF01000003.1"/>
</dbReference>
<keyword evidence="9 12" id="KW-0201">Cytochrome c-type biogenesis</keyword>
<evidence type="ECO:0000256" key="2">
    <source>
        <dbReference type="ARBA" id="ARBA00004377"/>
    </source>
</evidence>
<dbReference type="Pfam" id="PF04995">
    <property type="entry name" value="CcmD"/>
    <property type="match status" value="1"/>
</dbReference>
<dbReference type="EMBL" id="BMFF01000003">
    <property type="protein sequence ID" value="GGC97814.1"/>
    <property type="molecule type" value="Genomic_DNA"/>
</dbReference>
<proteinExistence type="inferred from homology"/>
<evidence type="ECO:0000256" key="8">
    <source>
        <dbReference type="ARBA" id="ARBA00022692"/>
    </source>
</evidence>
<dbReference type="InterPro" id="IPR007078">
    <property type="entry name" value="Haem_export_protD_CcmD"/>
</dbReference>
<reference evidence="14" key="1">
    <citation type="journal article" date="2019" name="Int. J. Syst. Evol. Microbiol.">
        <title>The Global Catalogue of Microorganisms (GCM) 10K type strain sequencing project: providing services to taxonomists for standard genome sequencing and annotation.</title>
        <authorList>
            <consortium name="The Broad Institute Genomics Platform"/>
            <consortium name="The Broad Institute Genome Sequencing Center for Infectious Disease"/>
            <person name="Wu L."/>
            <person name="Ma J."/>
        </authorList>
    </citation>
    <scope>NUCLEOTIDE SEQUENCE [LARGE SCALE GENOMIC DNA]</scope>
    <source>
        <strain evidence="14">CGMCC 1.12482</strain>
    </source>
</reference>
<evidence type="ECO:0000313" key="14">
    <source>
        <dbReference type="Proteomes" id="UP000638188"/>
    </source>
</evidence>
<evidence type="ECO:0000256" key="4">
    <source>
        <dbReference type="ARBA" id="ARBA00016461"/>
    </source>
</evidence>
<accession>A0ABQ1PIL1</accession>
<feature type="transmembrane region" description="Helical" evidence="12">
    <location>
        <begin position="16"/>
        <end position="33"/>
    </location>
</feature>
<dbReference type="PANTHER" id="PTHR37531">
    <property type="entry name" value="HEME EXPORTER PROTEIN D"/>
    <property type="match status" value="1"/>
</dbReference>
<keyword evidence="11 12" id="KW-0472">Membrane</keyword>
<comment type="function">
    <text evidence="1 12">Required for the export of heme to the periplasm for the biogenesis of c-type cytochromes.</text>
</comment>
<keyword evidence="6 12" id="KW-1003">Cell membrane</keyword>
<keyword evidence="14" id="KW-1185">Reference proteome</keyword>
<evidence type="ECO:0000256" key="11">
    <source>
        <dbReference type="ARBA" id="ARBA00023136"/>
    </source>
</evidence>
<keyword evidence="8 12" id="KW-0812">Transmembrane</keyword>
<evidence type="ECO:0000313" key="13">
    <source>
        <dbReference type="EMBL" id="GGC97814.1"/>
    </source>
</evidence>
<evidence type="ECO:0000256" key="9">
    <source>
        <dbReference type="ARBA" id="ARBA00022748"/>
    </source>
</evidence>
<evidence type="ECO:0000256" key="3">
    <source>
        <dbReference type="ARBA" id="ARBA00008741"/>
    </source>
</evidence>
<dbReference type="InterPro" id="IPR052075">
    <property type="entry name" value="Heme_exporter_D"/>
</dbReference>
<protein>
    <recommendedName>
        <fullName evidence="4 12">Heme exporter protein D</fullName>
    </recommendedName>
</protein>
<evidence type="ECO:0000256" key="7">
    <source>
        <dbReference type="ARBA" id="ARBA00022519"/>
    </source>
</evidence>